<evidence type="ECO:0000256" key="1">
    <source>
        <dbReference type="ARBA" id="ARBA00023002"/>
    </source>
</evidence>
<dbReference type="RefSeq" id="WP_042729094.1">
    <property type="nucleotide sequence ID" value="NZ_JXNZ01000044.1"/>
</dbReference>
<protein>
    <submittedName>
        <fullName evidence="3">Sarcosine oxidase subunit beta</fullName>
    </submittedName>
</protein>
<dbReference type="PANTHER" id="PTHR13847">
    <property type="entry name" value="SARCOSINE DEHYDROGENASE-RELATED"/>
    <property type="match status" value="1"/>
</dbReference>
<dbReference type="Gene3D" id="3.30.9.10">
    <property type="entry name" value="D-Amino Acid Oxidase, subunit A, domain 2"/>
    <property type="match status" value="1"/>
</dbReference>
<reference evidence="3 4" key="1">
    <citation type="submission" date="2015-01" db="EMBL/GenBank/DDBJ databases">
        <title>Draft Genome Sequence of the Biocontrol and Plant Growth-Promoting Rhizobacteria (PGPR) Pseudomonas fluorescens UM270.</title>
        <authorList>
            <person name="Hernandez-Salmeron J.E."/>
            <person name="Santoyo G."/>
            <person name="Moreno-Hagelsieb G."/>
            <person name="Hernandez-Leon R."/>
        </authorList>
    </citation>
    <scope>NUCLEOTIDE SEQUENCE [LARGE SCALE GENOMIC DNA]</scope>
    <source>
        <strain evidence="3 4">UM270</strain>
    </source>
</reference>
<dbReference type="InterPro" id="IPR036188">
    <property type="entry name" value="FAD/NAD-bd_sf"/>
</dbReference>
<dbReference type="Gene3D" id="3.50.50.60">
    <property type="entry name" value="FAD/NAD(P)-binding domain"/>
    <property type="match status" value="1"/>
</dbReference>
<comment type="caution">
    <text evidence="3">The sequence shown here is derived from an EMBL/GenBank/DDBJ whole genome shotgun (WGS) entry which is preliminary data.</text>
</comment>
<dbReference type="Pfam" id="PF01266">
    <property type="entry name" value="DAO"/>
    <property type="match status" value="1"/>
</dbReference>
<dbReference type="PATRIC" id="fig|294.124.peg.1444"/>
<organism evidence="3 4">
    <name type="scientific">Pseudomonas fluorescens</name>
    <dbReference type="NCBI Taxonomy" id="294"/>
    <lineage>
        <taxon>Bacteria</taxon>
        <taxon>Pseudomonadati</taxon>
        <taxon>Pseudomonadota</taxon>
        <taxon>Gammaproteobacteria</taxon>
        <taxon>Pseudomonadales</taxon>
        <taxon>Pseudomonadaceae</taxon>
        <taxon>Pseudomonas</taxon>
    </lineage>
</organism>
<accession>A0A0D0PNA7</accession>
<feature type="domain" description="FAD dependent oxidoreductase" evidence="2">
    <location>
        <begin position="7"/>
        <end position="355"/>
    </location>
</feature>
<sequence>MKPQKSDVLIIGGGIMGSASAFFLRQRGRSVTLLERDLIGQYASGVNFGNVRRQGRFLGQLELSNRSYGLWKRLPELIGDDLEFIPSGHMRVCYREDEIAELQAYADAPEARALDLQIITGKALHERFPFLGPEVKGGSYAPHDGHANPRLAAPAFARAATRAGAHVRERTEVADVQKVNGEFHVTTTDGQQFIGEQLLITAGAWGARLSEQFDEAVPLEPNGPQMSVTEPVPYALPTVIGVFTKIKEEVIYFRQIPRGNLIIGGGNRCKPDMINRRAYFRPESLLNQMHQMSRLLPGVGHLNIIRVWSGIESYTPDSLPIMGPSGRVPGLFYAFGFCGHGFQLGPGVGDVMAELISTGSTGTLISPFDIRRFTDPMALATPLSASIASTGKLV</sequence>
<dbReference type="SUPFAM" id="SSF51905">
    <property type="entry name" value="FAD/NAD(P)-binding domain"/>
    <property type="match status" value="1"/>
</dbReference>
<dbReference type="GO" id="GO:0016491">
    <property type="term" value="F:oxidoreductase activity"/>
    <property type="evidence" value="ECO:0007669"/>
    <property type="project" value="UniProtKB-KW"/>
</dbReference>
<dbReference type="Proteomes" id="UP000032101">
    <property type="component" value="Unassembled WGS sequence"/>
</dbReference>
<dbReference type="SUPFAM" id="SSF54373">
    <property type="entry name" value="FAD-linked reductases, C-terminal domain"/>
    <property type="match status" value="1"/>
</dbReference>
<dbReference type="AlphaFoldDB" id="A0A0D0PNA7"/>
<evidence type="ECO:0000259" key="2">
    <source>
        <dbReference type="Pfam" id="PF01266"/>
    </source>
</evidence>
<name>A0A0D0PNA7_PSEFL</name>
<evidence type="ECO:0000313" key="3">
    <source>
        <dbReference type="EMBL" id="KIQ60133.1"/>
    </source>
</evidence>
<proteinExistence type="predicted"/>
<evidence type="ECO:0000313" key="4">
    <source>
        <dbReference type="Proteomes" id="UP000032101"/>
    </source>
</evidence>
<dbReference type="GO" id="GO:0005737">
    <property type="term" value="C:cytoplasm"/>
    <property type="evidence" value="ECO:0007669"/>
    <property type="project" value="TreeGrafter"/>
</dbReference>
<dbReference type="PANTHER" id="PTHR13847:SF287">
    <property type="entry name" value="FAD-DEPENDENT OXIDOREDUCTASE DOMAIN-CONTAINING PROTEIN 1"/>
    <property type="match status" value="1"/>
</dbReference>
<gene>
    <name evidence="3" type="ORF">RL74_07040</name>
</gene>
<dbReference type="EMBL" id="JXNZ01000044">
    <property type="protein sequence ID" value="KIQ60133.1"/>
    <property type="molecule type" value="Genomic_DNA"/>
</dbReference>
<keyword evidence="1" id="KW-0560">Oxidoreductase</keyword>
<dbReference type="OrthoDB" id="8673905at2"/>
<dbReference type="InterPro" id="IPR006076">
    <property type="entry name" value="FAD-dep_OxRdtase"/>
</dbReference>